<evidence type="ECO:0000256" key="3">
    <source>
        <dbReference type="ARBA" id="ARBA00023235"/>
    </source>
</evidence>
<evidence type="ECO:0000313" key="6">
    <source>
        <dbReference type="EMBL" id="KAK7001073.1"/>
    </source>
</evidence>
<dbReference type="GO" id="GO:0005737">
    <property type="term" value="C:cytoplasm"/>
    <property type="evidence" value="ECO:0007669"/>
    <property type="project" value="TreeGrafter"/>
</dbReference>
<organism evidence="6 7">
    <name type="scientific">Favolaschia claudopus</name>
    <dbReference type="NCBI Taxonomy" id="2862362"/>
    <lineage>
        <taxon>Eukaryota</taxon>
        <taxon>Fungi</taxon>
        <taxon>Dikarya</taxon>
        <taxon>Basidiomycota</taxon>
        <taxon>Agaricomycotina</taxon>
        <taxon>Agaricomycetes</taxon>
        <taxon>Agaricomycetidae</taxon>
        <taxon>Agaricales</taxon>
        <taxon>Marasmiineae</taxon>
        <taxon>Mycenaceae</taxon>
        <taxon>Favolaschia</taxon>
    </lineage>
</organism>
<proteinExistence type="inferred from homology"/>
<dbReference type="GO" id="GO:0009378">
    <property type="term" value="F:four-way junction helicase activity"/>
    <property type="evidence" value="ECO:0007669"/>
    <property type="project" value="TreeGrafter"/>
</dbReference>
<dbReference type="AlphaFoldDB" id="A0AAW0A5E2"/>
<reference evidence="6 7" key="1">
    <citation type="journal article" date="2024" name="J Genomics">
        <title>Draft genome sequencing and assembly of Favolaschia claudopus CIRM-BRFM 2984 isolated from oak limbs.</title>
        <authorList>
            <person name="Navarro D."/>
            <person name="Drula E."/>
            <person name="Chaduli D."/>
            <person name="Cazenave R."/>
            <person name="Ahrendt S."/>
            <person name="Wang J."/>
            <person name="Lipzen A."/>
            <person name="Daum C."/>
            <person name="Barry K."/>
            <person name="Grigoriev I.V."/>
            <person name="Favel A."/>
            <person name="Rosso M.N."/>
            <person name="Martin F."/>
        </authorList>
    </citation>
    <scope>NUCLEOTIDE SEQUENCE [LARGE SCALE GENOMIC DNA]</scope>
    <source>
        <strain evidence="6 7">CIRM-BRFM 2984</strain>
    </source>
</reference>
<dbReference type="EMBL" id="JAWWNJ010000084">
    <property type="protein sequence ID" value="KAK7001073.1"/>
    <property type="molecule type" value="Genomic_DNA"/>
</dbReference>
<accession>A0AAW0A5E2</accession>
<dbReference type="GO" id="GO:0006310">
    <property type="term" value="P:DNA recombination"/>
    <property type="evidence" value="ECO:0007669"/>
    <property type="project" value="TreeGrafter"/>
</dbReference>
<comment type="catalytic activity">
    <reaction evidence="4">
        <text>Couples ATP hydrolysis with the unwinding of duplex DNA by translocating in the 3'-5' direction.</text>
        <dbReference type="EC" id="5.6.2.4"/>
    </reaction>
</comment>
<evidence type="ECO:0000256" key="5">
    <source>
        <dbReference type="ARBA" id="ARBA00034808"/>
    </source>
</evidence>
<sequence length="187" mass="21128">MRANSPDMCLQHEKSRGLLGTPSFAKQIAAFVIDEAPCISQWGEDFRPEYARLGTLRAFVPSHVPFLFASATLPPLVRAEVRKYLHVSTDHSYHVNIGTDRPNISWFVQHTKGAKSDLDSLNFLGDDSEDGPIEHVRDILPPRLRGAVVLYHSRRSKRSKRIIMENFRSGEIKILLICYSGDGSIQR</sequence>
<dbReference type="InterPro" id="IPR027417">
    <property type="entry name" value="P-loop_NTPase"/>
</dbReference>
<comment type="similarity">
    <text evidence="1">Belongs to the helicase family. RecQ subfamily.</text>
</comment>
<evidence type="ECO:0000256" key="4">
    <source>
        <dbReference type="ARBA" id="ARBA00034617"/>
    </source>
</evidence>
<dbReference type="GO" id="GO:0005694">
    <property type="term" value="C:chromosome"/>
    <property type="evidence" value="ECO:0007669"/>
    <property type="project" value="TreeGrafter"/>
</dbReference>
<name>A0AAW0A5E2_9AGAR</name>
<dbReference type="Gene3D" id="3.40.50.300">
    <property type="entry name" value="P-loop containing nucleotide triphosphate hydrolases"/>
    <property type="match status" value="1"/>
</dbReference>
<dbReference type="SUPFAM" id="SSF52540">
    <property type="entry name" value="P-loop containing nucleoside triphosphate hydrolases"/>
    <property type="match status" value="1"/>
</dbReference>
<comment type="caution">
    <text evidence="6">The sequence shown here is derived from an EMBL/GenBank/DDBJ whole genome shotgun (WGS) entry which is preliminary data.</text>
</comment>
<evidence type="ECO:0000256" key="1">
    <source>
        <dbReference type="ARBA" id="ARBA00005446"/>
    </source>
</evidence>
<dbReference type="GO" id="GO:0043138">
    <property type="term" value="F:3'-5' DNA helicase activity"/>
    <property type="evidence" value="ECO:0007669"/>
    <property type="project" value="UniProtKB-EC"/>
</dbReference>
<keyword evidence="3" id="KW-0413">Isomerase</keyword>
<dbReference type="PANTHER" id="PTHR13710">
    <property type="entry name" value="DNA HELICASE RECQ FAMILY MEMBER"/>
    <property type="match status" value="1"/>
</dbReference>
<protein>
    <recommendedName>
        <fullName evidence="5">DNA 3'-5' helicase</fullName>
        <ecNumber evidence="5">5.6.2.4</ecNumber>
    </recommendedName>
</protein>
<dbReference type="GO" id="GO:0006281">
    <property type="term" value="P:DNA repair"/>
    <property type="evidence" value="ECO:0007669"/>
    <property type="project" value="TreeGrafter"/>
</dbReference>
<keyword evidence="2" id="KW-0238">DNA-binding</keyword>
<evidence type="ECO:0000256" key="2">
    <source>
        <dbReference type="ARBA" id="ARBA00023125"/>
    </source>
</evidence>
<dbReference type="EC" id="5.6.2.4" evidence="5"/>
<gene>
    <name evidence="6" type="ORF">R3P38DRAFT_3327221</name>
</gene>
<dbReference type="Proteomes" id="UP001362999">
    <property type="component" value="Unassembled WGS sequence"/>
</dbReference>
<evidence type="ECO:0000313" key="7">
    <source>
        <dbReference type="Proteomes" id="UP001362999"/>
    </source>
</evidence>
<dbReference type="GO" id="GO:0003677">
    <property type="term" value="F:DNA binding"/>
    <property type="evidence" value="ECO:0007669"/>
    <property type="project" value="UniProtKB-KW"/>
</dbReference>
<dbReference type="PANTHER" id="PTHR13710:SF105">
    <property type="entry name" value="ATP-DEPENDENT DNA HELICASE Q1"/>
    <property type="match status" value="1"/>
</dbReference>
<keyword evidence="7" id="KW-1185">Reference proteome</keyword>